<reference evidence="2 4" key="1">
    <citation type="submission" date="2009-09" db="EMBL/GenBank/DDBJ databases">
        <authorList>
            <person name="Qin X."/>
            <person name="Bachman B."/>
            <person name="Battles P."/>
            <person name="Bell A."/>
            <person name="Bess C."/>
            <person name="Bickham C."/>
            <person name="Chaboub L."/>
            <person name="Chen D."/>
            <person name="Coyle M."/>
            <person name="Deiros D.R."/>
            <person name="Dinh H."/>
            <person name="Forbes L."/>
            <person name="Fowler G."/>
            <person name="Francisco L."/>
            <person name="Fu Q."/>
            <person name="Gubbala S."/>
            <person name="Hale W."/>
            <person name="Han Y."/>
            <person name="Hemphill L."/>
            <person name="Highlander S.K."/>
            <person name="Hirani K."/>
            <person name="Hogues M."/>
            <person name="Jackson L."/>
            <person name="Jakkamsetti A."/>
            <person name="Javaid M."/>
            <person name="Jiang H."/>
            <person name="Korchina V."/>
            <person name="Kovar C."/>
            <person name="Lara F."/>
            <person name="Lee S."/>
            <person name="Mata R."/>
            <person name="Mathew T."/>
            <person name="Moen C."/>
            <person name="Morales K."/>
            <person name="Munidasa M."/>
            <person name="Nazareth L."/>
            <person name="Ngo R."/>
            <person name="Nguyen L."/>
            <person name="Okwuonu G."/>
            <person name="Ongeri F."/>
            <person name="Patil S."/>
            <person name="Petrosino J."/>
            <person name="Pham C."/>
            <person name="Pham P."/>
            <person name="Pu L.-L."/>
            <person name="Puazo M."/>
            <person name="Raj R."/>
            <person name="Reid J."/>
            <person name="Rouhana J."/>
            <person name="Saada N."/>
            <person name="Shang Y."/>
            <person name="Simmons D."/>
            <person name="Thornton R."/>
            <person name="Warren J."/>
            <person name="Weissenberger G."/>
            <person name="Zhang J."/>
            <person name="Zhang L."/>
            <person name="Zhou C."/>
            <person name="Zhu D."/>
            <person name="Muzny D."/>
            <person name="Worley K."/>
            <person name="Gibbs R."/>
        </authorList>
    </citation>
    <scope>NUCLEOTIDE SEQUENCE [LARGE SCALE GENOMIC DNA]</scope>
    <source>
        <strain evidence="2 4">DSM 16041</strain>
    </source>
</reference>
<evidence type="ECO:0000313" key="5">
    <source>
        <dbReference type="Proteomes" id="UP000051883"/>
    </source>
</evidence>
<keyword evidence="5" id="KW-1185">Reference proteome</keyword>
<dbReference type="AlphaFoldDB" id="C8P865"/>
<dbReference type="PANTHER" id="PTHR33989:SF4">
    <property type="entry name" value="PTS SYSTEM N,N'-DIACETYLCHITOBIOSE-SPECIFIC EIIC COMPONENT"/>
    <property type="match status" value="1"/>
</dbReference>
<accession>C8P865</accession>
<feature type="transmembrane region" description="Helical" evidence="1">
    <location>
        <begin position="106"/>
        <end position="125"/>
    </location>
</feature>
<dbReference type="Proteomes" id="UP000051883">
    <property type="component" value="Unassembled WGS sequence"/>
</dbReference>
<dbReference type="RefSeq" id="WP_007123056.1">
    <property type="nucleotide sequence ID" value="NZ_AZDK01000036.1"/>
</dbReference>
<feature type="transmembrane region" description="Helical" evidence="1">
    <location>
        <begin position="178"/>
        <end position="204"/>
    </location>
</feature>
<dbReference type="Proteomes" id="UP000003675">
    <property type="component" value="Unassembled WGS sequence"/>
</dbReference>
<keyword evidence="1" id="KW-0472">Membrane</keyword>
<dbReference type="EMBL" id="AZDK01000036">
    <property type="protein sequence ID" value="KRK56279.1"/>
    <property type="molecule type" value="Genomic_DNA"/>
</dbReference>
<comment type="caution">
    <text evidence="2">The sequence shown here is derived from an EMBL/GenBank/DDBJ whole genome shotgun (WGS) entry which is preliminary data.</text>
</comment>
<sequence length="303" mass="33825">MKKKRRFVDWATWFNERPFINIVQQTMIILFPVALIGSFAWMISDTLLASNGFLASIFRVRQWLPHLQFWRQLFNDVTLATIGLASPYAAFTSATLTTYHYRRPNIIAGLTAVASYFLIFLHSGRGTQTVDMRYYNAGWLIVATLLGYAIGLLFVKWGREFRIANIRSSDQQLMSRSLGNLPLVAATLGGAFLLHLGYALLRVFNFDVTANQVVTALISKNSNYLLNVFLSAINTVSVWLGFAEPIRLSTGAYNNEVTSNLVYALTHKTLVNVPYPFTPSSLYNGFANFGGIGVTLALVIGIL</sequence>
<keyword evidence="1" id="KW-1133">Transmembrane helix</keyword>
<organism evidence="2 4">
    <name type="scientific">Limosilactobacillus antri DSM 16041</name>
    <dbReference type="NCBI Taxonomy" id="525309"/>
    <lineage>
        <taxon>Bacteria</taxon>
        <taxon>Bacillati</taxon>
        <taxon>Bacillota</taxon>
        <taxon>Bacilli</taxon>
        <taxon>Lactobacillales</taxon>
        <taxon>Lactobacillaceae</taxon>
        <taxon>Limosilactobacillus</taxon>
    </lineage>
</organism>
<dbReference type="eggNOG" id="COG1455">
    <property type="taxonomic scope" value="Bacteria"/>
</dbReference>
<feature type="transmembrane region" description="Helical" evidence="1">
    <location>
        <begin position="77"/>
        <end position="99"/>
    </location>
</feature>
<gene>
    <name evidence="3" type="ORF">FC31_GL001387</name>
    <name evidence="2" type="ORF">HMPREF0494_1509</name>
</gene>
<evidence type="ECO:0000256" key="1">
    <source>
        <dbReference type="SAM" id="Phobius"/>
    </source>
</evidence>
<evidence type="ECO:0000313" key="4">
    <source>
        <dbReference type="Proteomes" id="UP000003675"/>
    </source>
</evidence>
<dbReference type="STRING" id="525309.HMPREF0494_1509"/>
<dbReference type="GO" id="GO:1902815">
    <property type="term" value="P:N,N'-diacetylchitobiose import"/>
    <property type="evidence" value="ECO:0007669"/>
    <property type="project" value="TreeGrafter"/>
</dbReference>
<reference evidence="3 5" key="2">
    <citation type="journal article" date="2015" name="Genome Announc.">
        <title>Expanding the biotechnology potential of lactobacilli through comparative genomics of 213 strains and associated genera.</title>
        <authorList>
            <person name="Sun Z."/>
            <person name="Harris H.M."/>
            <person name="McCann A."/>
            <person name="Guo C."/>
            <person name="Argimon S."/>
            <person name="Zhang W."/>
            <person name="Yang X."/>
            <person name="Jeffery I.B."/>
            <person name="Cooney J.C."/>
            <person name="Kagawa T.F."/>
            <person name="Liu W."/>
            <person name="Song Y."/>
            <person name="Salvetti E."/>
            <person name="Wrobel A."/>
            <person name="Rasinkangas P."/>
            <person name="Parkhill J."/>
            <person name="Rea M.C."/>
            <person name="O'Sullivan O."/>
            <person name="Ritari J."/>
            <person name="Douillard F.P."/>
            <person name="Paul Ross R."/>
            <person name="Yang R."/>
            <person name="Briner A.E."/>
            <person name="Felis G.E."/>
            <person name="de Vos W.M."/>
            <person name="Barrangou R."/>
            <person name="Klaenhammer T.R."/>
            <person name="Caufield P.W."/>
            <person name="Cui Y."/>
            <person name="Zhang H."/>
            <person name="O'Toole P.W."/>
        </authorList>
    </citation>
    <scope>NUCLEOTIDE SEQUENCE [LARGE SCALE GENOMIC DNA]</scope>
    <source>
        <strain evidence="3 5">DSM 16041</strain>
    </source>
</reference>
<feature type="transmembrane region" description="Helical" evidence="1">
    <location>
        <begin position="21"/>
        <end position="43"/>
    </location>
</feature>
<dbReference type="GO" id="GO:0005886">
    <property type="term" value="C:plasma membrane"/>
    <property type="evidence" value="ECO:0007669"/>
    <property type="project" value="TreeGrafter"/>
</dbReference>
<dbReference type="InterPro" id="IPR051088">
    <property type="entry name" value="PTS_Sugar-EIIC/EIIB"/>
</dbReference>
<evidence type="ECO:0000313" key="3">
    <source>
        <dbReference type="EMBL" id="KRK56279.1"/>
    </source>
</evidence>
<dbReference type="EMBL" id="ACLL01000042">
    <property type="protein sequence ID" value="EEW53300.1"/>
    <property type="molecule type" value="Genomic_DNA"/>
</dbReference>
<proteinExistence type="predicted"/>
<evidence type="ECO:0000313" key="2">
    <source>
        <dbReference type="EMBL" id="EEW53300.1"/>
    </source>
</evidence>
<dbReference type="PANTHER" id="PTHR33989">
    <property type="match status" value="1"/>
</dbReference>
<dbReference type="HOGENOM" id="CLU_029688_5_0_9"/>
<protein>
    <submittedName>
        <fullName evidence="3">Lactose-specific PTS IIBC</fullName>
    </submittedName>
</protein>
<keyword evidence="1" id="KW-0812">Transmembrane</keyword>
<dbReference type="PATRIC" id="fig|525309.8.peg.1407"/>
<feature type="transmembrane region" description="Helical" evidence="1">
    <location>
        <begin position="137"/>
        <end position="157"/>
    </location>
</feature>
<name>C8P865_9LACO</name>